<gene>
    <name evidence="3" type="ORF">BJP25_02610</name>
</gene>
<keyword evidence="1" id="KW-0472">Membrane</keyword>
<keyword evidence="1" id="KW-1133">Transmembrane helix</keyword>
<accession>A0A1Q9LD02</accession>
<keyword evidence="4" id="KW-1185">Reference proteome</keyword>
<sequence length="556" mass="57604">MGRHSSGRGGARPAVLAVVGAVVVGLLAWLGVAVVPGWFGPTCDRTTELAVTAAPDIAPLVDELGKRAAADPQACYRVVVTAQDSVAVAESLAVSASGTLPDVWIPESTLSLDRARANGGFTGRVNGTSLASSPVVLATTDDVAGALGWPQRTPTWADLLAVPAGTALGVPDPARDPVGTSALFGVRAVAERAPDPSAALTSTLRRVAAGTAPRAADLFDRLPGGSADQPLGVIAATEHDVLRHNAREGSTKLVAGYADPPVPSMDYPYTVLPSTPQDRRDVALAFAGRLLDESSVRFLGDAGYRAADGSVLRDRSQDQRTSSARVARTTTPDDDAVAALLEQWAGANRSSRTQVLLDVSGSMAQAVPGTGKDRMAITTEAASLGMTLFQPTSEYGMWLFSTNLDGDKDYRELLPMGPVRDHLAAGAAESVKGVKAVAGGATGLYDSVLAAYRLSRENWEAGRINVVIVMTDGRNEDANGISREGLLAELAELQDPRRPLPLVGVGIGPDVDEAELRSIAEATGGKAYTTPDPTKIADIFYAALAAVMCPPAGCTP</sequence>
<evidence type="ECO:0000259" key="2">
    <source>
        <dbReference type="PROSITE" id="PS50234"/>
    </source>
</evidence>
<name>A0A1Q9LD02_9PSEU</name>
<feature type="transmembrane region" description="Helical" evidence="1">
    <location>
        <begin position="14"/>
        <end position="39"/>
    </location>
</feature>
<dbReference type="Proteomes" id="UP000186040">
    <property type="component" value="Unassembled WGS sequence"/>
</dbReference>
<dbReference type="PROSITE" id="PS50234">
    <property type="entry name" value="VWFA"/>
    <property type="match status" value="1"/>
</dbReference>
<keyword evidence="1" id="KW-0812">Transmembrane</keyword>
<dbReference type="EMBL" id="MKQR01000028">
    <property type="protein sequence ID" value="OLR89911.1"/>
    <property type="molecule type" value="Genomic_DNA"/>
</dbReference>
<evidence type="ECO:0000313" key="4">
    <source>
        <dbReference type="Proteomes" id="UP000186040"/>
    </source>
</evidence>
<dbReference type="InterPro" id="IPR036465">
    <property type="entry name" value="vWFA_dom_sf"/>
</dbReference>
<comment type="caution">
    <text evidence="3">The sequence shown here is derived from an EMBL/GenBank/DDBJ whole genome shotgun (WGS) entry which is preliminary data.</text>
</comment>
<reference evidence="3 4" key="1">
    <citation type="submission" date="2016-10" db="EMBL/GenBank/DDBJ databases">
        <title>The Draft Genome Sequence of Actinokineospora bangkokensis 44EHWT reveals the biosynthetic pathway of antifungal compounds Thailandins with unusual extender unit butylmalonyl-CoA.</title>
        <authorList>
            <person name="Greule A."/>
            <person name="Intra B."/>
            <person name="Flemming S."/>
            <person name="Rommel M.G."/>
            <person name="Panbangred W."/>
            <person name="Bechthold A."/>
        </authorList>
    </citation>
    <scope>NUCLEOTIDE SEQUENCE [LARGE SCALE GENOMIC DNA]</scope>
    <source>
        <strain evidence="3 4">44EHW</strain>
    </source>
</reference>
<feature type="domain" description="VWFA" evidence="2">
    <location>
        <begin position="352"/>
        <end position="544"/>
    </location>
</feature>
<dbReference type="Gene3D" id="3.40.50.410">
    <property type="entry name" value="von Willebrand factor, type A domain"/>
    <property type="match status" value="1"/>
</dbReference>
<dbReference type="InterPro" id="IPR002035">
    <property type="entry name" value="VWF_A"/>
</dbReference>
<dbReference type="Pfam" id="PF00092">
    <property type="entry name" value="VWA"/>
    <property type="match status" value="1"/>
</dbReference>
<dbReference type="OrthoDB" id="5621159at2"/>
<proteinExistence type="predicted"/>
<evidence type="ECO:0000313" key="3">
    <source>
        <dbReference type="EMBL" id="OLR89911.1"/>
    </source>
</evidence>
<dbReference type="SUPFAM" id="SSF53850">
    <property type="entry name" value="Periplasmic binding protein-like II"/>
    <property type="match status" value="1"/>
</dbReference>
<organism evidence="3 4">
    <name type="scientific">Actinokineospora bangkokensis</name>
    <dbReference type="NCBI Taxonomy" id="1193682"/>
    <lineage>
        <taxon>Bacteria</taxon>
        <taxon>Bacillati</taxon>
        <taxon>Actinomycetota</taxon>
        <taxon>Actinomycetes</taxon>
        <taxon>Pseudonocardiales</taxon>
        <taxon>Pseudonocardiaceae</taxon>
        <taxon>Actinokineospora</taxon>
    </lineage>
</organism>
<protein>
    <recommendedName>
        <fullName evidence="2">VWFA domain-containing protein</fullName>
    </recommendedName>
</protein>
<dbReference type="RefSeq" id="WP_075978118.1">
    <property type="nucleotide sequence ID" value="NZ_MKQR01000028.1"/>
</dbReference>
<dbReference type="SUPFAM" id="SSF53300">
    <property type="entry name" value="vWA-like"/>
    <property type="match status" value="1"/>
</dbReference>
<evidence type="ECO:0000256" key="1">
    <source>
        <dbReference type="SAM" id="Phobius"/>
    </source>
</evidence>
<dbReference type="Pfam" id="PF13531">
    <property type="entry name" value="SBP_bac_11"/>
    <property type="match status" value="1"/>
</dbReference>
<dbReference type="SMART" id="SM00327">
    <property type="entry name" value="VWA"/>
    <property type="match status" value="1"/>
</dbReference>
<dbReference type="STRING" id="1193682.BJP25_02610"/>
<dbReference type="AlphaFoldDB" id="A0A1Q9LD02"/>